<dbReference type="InterPro" id="IPR036051">
    <property type="entry name" value="KRAB_dom_sf"/>
</dbReference>
<dbReference type="InterPro" id="IPR050169">
    <property type="entry name" value="Krueppel_C2H2_ZnF"/>
</dbReference>
<dbReference type="SUPFAM" id="SSF109640">
    <property type="entry name" value="KRAB domain (Kruppel-associated box)"/>
    <property type="match status" value="1"/>
</dbReference>
<dbReference type="eggNOG" id="KOG1721">
    <property type="taxonomic scope" value="Eukaryota"/>
</dbReference>
<dbReference type="PROSITE" id="PS50805">
    <property type="entry name" value="KRAB"/>
    <property type="match status" value="1"/>
</dbReference>
<dbReference type="Proteomes" id="UP000011518">
    <property type="component" value="Unassembled WGS sequence"/>
</dbReference>
<evidence type="ECO:0000313" key="3">
    <source>
        <dbReference type="EMBL" id="ELW49185.1"/>
    </source>
</evidence>
<evidence type="ECO:0000259" key="2">
    <source>
        <dbReference type="PROSITE" id="PS50805"/>
    </source>
</evidence>
<reference evidence="4" key="2">
    <citation type="journal article" date="2013" name="Nat. Commun.">
        <title>Genome of the Chinese tree shrew.</title>
        <authorList>
            <person name="Fan Y."/>
            <person name="Huang Z.Y."/>
            <person name="Cao C.C."/>
            <person name="Chen C.S."/>
            <person name="Chen Y.X."/>
            <person name="Fan D.D."/>
            <person name="He J."/>
            <person name="Hou H.L."/>
            <person name="Hu L."/>
            <person name="Hu X.T."/>
            <person name="Jiang X.T."/>
            <person name="Lai R."/>
            <person name="Lang Y.S."/>
            <person name="Liang B."/>
            <person name="Liao S.G."/>
            <person name="Mu D."/>
            <person name="Ma Y.Y."/>
            <person name="Niu Y.Y."/>
            <person name="Sun X.Q."/>
            <person name="Xia J.Q."/>
            <person name="Xiao J."/>
            <person name="Xiong Z.Q."/>
            <person name="Xu L."/>
            <person name="Yang L."/>
            <person name="Zhang Y."/>
            <person name="Zhao W."/>
            <person name="Zhao X.D."/>
            <person name="Zheng Y.T."/>
            <person name="Zhou J.M."/>
            <person name="Zhu Y.B."/>
            <person name="Zhang G.J."/>
            <person name="Wang J."/>
            <person name="Yao Y.G."/>
        </authorList>
    </citation>
    <scope>NUCLEOTIDE SEQUENCE [LARGE SCALE GENOMIC DNA]</scope>
</reference>
<protein>
    <submittedName>
        <fullName evidence="3">Zinc finger protein 124</fullName>
    </submittedName>
</protein>
<reference evidence="4" key="1">
    <citation type="submission" date="2012-07" db="EMBL/GenBank/DDBJ databases">
        <title>Genome of the Chinese tree shrew, a rising model animal genetically related to primates.</title>
        <authorList>
            <person name="Zhang G."/>
            <person name="Fan Y."/>
            <person name="Yao Y."/>
            <person name="Huang Z."/>
        </authorList>
    </citation>
    <scope>NUCLEOTIDE SEQUENCE [LARGE SCALE GENOMIC DNA]</scope>
</reference>
<feature type="domain" description="KRAB" evidence="2">
    <location>
        <begin position="4"/>
        <end position="71"/>
    </location>
</feature>
<dbReference type="Pfam" id="PF01352">
    <property type="entry name" value="KRAB"/>
    <property type="match status" value="1"/>
</dbReference>
<name>L9JF03_TUPCH</name>
<dbReference type="PANTHER" id="PTHR23232:SF158">
    <property type="entry name" value="KRAB DOMAIN-CONTAINING PROTEIN 5"/>
    <property type="match status" value="1"/>
</dbReference>
<proteinExistence type="predicted"/>
<sequence length="71" mass="8226">MGSVTLEDVTVTFTLEDWALLDPSQKKLYRDVMLETIRNLEPTGEKEDQNIEDQCLNARKKPKKSYGREPL</sequence>
<dbReference type="InterPro" id="IPR001909">
    <property type="entry name" value="KRAB"/>
</dbReference>
<dbReference type="AlphaFoldDB" id="L9JF03"/>
<evidence type="ECO:0000256" key="1">
    <source>
        <dbReference type="SAM" id="MobiDB-lite"/>
    </source>
</evidence>
<dbReference type="InParanoid" id="L9JF03"/>
<accession>L9JF03</accession>
<keyword evidence="4" id="KW-1185">Reference proteome</keyword>
<dbReference type="SMART" id="SM00349">
    <property type="entry name" value="KRAB"/>
    <property type="match status" value="1"/>
</dbReference>
<feature type="region of interest" description="Disordered" evidence="1">
    <location>
        <begin position="39"/>
        <end position="71"/>
    </location>
</feature>
<organism evidence="3 4">
    <name type="scientific">Tupaia chinensis</name>
    <name type="common">Chinese tree shrew</name>
    <name type="synonym">Tupaia belangeri chinensis</name>
    <dbReference type="NCBI Taxonomy" id="246437"/>
    <lineage>
        <taxon>Eukaryota</taxon>
        <taxon>Metazoa</taxon>
        <taxon>Chordata</taxon>
        <taxon>Craniata</taxon>
        <taxon>Vertebrata</taxon>
        <taxon>Euteleostomi</taxon>
        <taxon>Mammalia</taxon>
        <taxon>Eutheria</taxon>
        <taxon>Euarchontoglires</taxon>
        <taxon>Scandentia</taxon>
        <taxon>Tupaiidae</taxon>
        <taxon>Tupaia</taxon>
    </lineage>
</organism>
<evidence type="ECO:0000313" key="4">
    <source>
        <dbReference type="Proteomes" id="UP000011518"/>
    </source>
</evidence>
<dbReference type="EMBL" id="KB321002">
    <property type="protein sequence ID" value="ELW49185.1"/>
    <property type="molecule type" value="Genomic_DNA"/>
</dbReference>
<gene>
    <name evidence="3" type="ORF">TREES_T100001909</name>
</gene>
<dbReference type="Gene3D" id="6.10.140.140">
    <property type="match status" value="1"/>
</dbReference>
<dbReference type="PANTHER" id="PTHR23232">
    <property type="entry name" value="KRAB DOMAIN C2H2 ZINC FINGER"/>
    <property type="match status" value="1"/>
</dbReference>
<dbReference type="GO" id="GO:0006355">
    <property type="term" value="P:regulation of DNA-templated transcription"/>
    <property type="evidence" value="ECO:0007669"/>
    <property type="project" value="InterPro"/>
</dbReference>
<dbReference type="CDD" id="cd07765">
    <property type="entry name" value="KRAB_A-box"/>
    <property type="match status" value="1"/>
</dbReference>